<proteinExistence type="predicted"/>
<name>A0A6A5UEZ4_9PLEO</name>
<protein>
    <submittedName>
        <fullName evidence="2">Uncharacterized protein</fullName>
    </submittedName>
</protein>
<dbReference type="OrthoDB" id="4167490at2759"/>
<dbReference type="Proteomes" id="UP000800035">
    <property type="component" value="Unassembled WGS sequence"/>
</dbReference>
<reference evidence="2" key="1">
    <citation type="journal article" date="2020" name="Stud. Mycol.">
        <title>101 Dothideomycetes genomes: a test case for predicting lifestyles and emergence of pathogens.</title>
        <authorList>
            <person name="Haridas S."/>
            <person name="Albert R."/>
            <person name="Binder M."/>
            <person name="Bloem J."/>
            <person name="Labutti K."/>
            <person name="Salamov A."/>
            <person name="Andreopoulos B."/>
            <person name="Baker S."/>
            <person name="Barry K."/>
            <person name="Bills G."/>
            <person name="Bluhm B."/>
            <person name="Cannon C."/>
            <person name="Castanera R."/>
            <person name="Culley D."/>
            <person name="Daum C."/>
            <person name="Ezra D."/>
            <person name="Gonzalez J."/>
            <person name="Henrissat B."/>
            <person name="Kuo A."/>
            <person name="Liang C."/>
            <person name="Lipzen A."/>
            <person name="Lutzoni F."/>
            <person name="Magnuson J."/>
            <person name="Mondo S."/>
            <person name="Nolan M."/>
            <person name="Ohm R."/>
            <person name="Pangilinan J."/>
            <person name="Park H.-J."/>
            <person name="Ramirez L."/>
            <person name="Alfaro M."/>
            <person name="Sun H."/>
            <person name="Tritt A."/>
            <person name="Yoshinaga Y."/>
            <person name="Zwiers L.-H."/>
            <person name="Turgeon B."/>
            <person name="Goodwin S."/>
            <person name="Spatafora J."/>
            <person name="Crous P."/>
            <person name="Grigoriev I."/>
        </authorList>
    </citation>
    <scope>NUCLEOTIDE SEQUENCE</scope>
    <source>
        <strain evidence="2">CBS 675.92</strain>
    </source>
</reference>
<evidence type="ECO:0000313" key="3">
    <source>
        <dbReference type="Proteomes" id="UP000800035"/>
    </source>
</evidence>
<keyword evidence="3" id="KW-1185">Reference proteome</keyword>
<gene>
    <name evidence="2" type="ORF">CC80DRAFT_159028</name>
</gene>
<feature type="region of interest" description="Disordered" evidence="1">
    <location>
        <begin position="275"/>
        <end position="303"/>
    </location>
</feature>
<organism evidence="2 3">
    <name type="scientific">Byssothecium circinans</name>
    <dbReference type="NCBI Taxonomy" id="147558"/>
    <lineage>
        <taxon>Eukaryota</taxon>
        <taxon>Fungi</taxon>
        <taxon>Dikarya</taxon>
        <taxon>Ascomycota</taxon>
        <taxon>Pezizomycotina</taxon>
        <taxon>Dothideomycetes</taxon>
        <taxon>Pleosporomycetidae</taxon>
        <taxon>Pleosporales</taxon>
        <taxon>Massarineae</taxon>
        <taxon>Massarinaceae</taxon>
        <taxon>Byssothecium</taxon>
    </lineage>
</organism>
<accession>A0A6A5UEZ4</accession>
<sequence length="380" mass="43174">MTLSLLESFPTELIQPIFLLSGPNLALPLASPHIAAKLSEDYIYNEICTNYLTQRGTYDRIERSKNQTRLFAAKWMTWDFFKTWITKTYEPKGCLCGRTKEEGCFDEQWPPNWEDVTTMVFSRSHLPALAWVKCRLPSKLLRGPWTKEKIEFLRFMLWMTSATVDWADEDVRRMALEGKQEAILQGNLEVVEIFNHNRRLGRAPTLTSVRFAVIEAGCNRSIVYDTMATARAWGLKGNAWNSNGLDAWCAERTASGDPKGAWLQTKLQELRTVTHTRNNNDDEGGNGEGSSEGAGAGAGNVSTTYGTMKVETGDYDGGDEDRLVVNKHKWIGRNILLFCLEPIHVHVWMISDHRLRFRIIIFRPREVLLSTPLLCPSLLA</sequence>
<evidence type="ECO:0000313" key="2">
    <source>
        <dbReference type="EMBL" id="KAF1962312.1"/>
    </source>
</evidence>
<evidence type="ECO:0000256" key="1">
    <source>
        <dbReference type="SAM" id="MobiDB-lite"/>
    </source>
</evidence>
<feature type="compositionally biased region" description="Gly residues" evidence="1">
    <location>
        <begin position="286"/>
        <end position="298"/>
    </location>
</feature>
<dbReference type="EMBL" id="ML976979">
    <property type="protein sequence ID" value="KAF1962312.1"/>
    <property type="molecule type" value="Genomic_DNA"/>
</dbReference>
<dbReference type="AlphaFoldDB" id="A0A6A5UEZ4"/>